<accession>A0ABR7CW29</accession>
<protein>
    <submittedName>
        <fullName evidence="1">Uncharacterized protein</fullName>
    </submittedName>
</protein>
<gene>
    <name evidence="1" type="ORF">H8S64_01865</name>
</gene>
<dbReference type="RefSeq" id="WP_186974718.1">
    <property type="nucleotide sequence ID" value="NZ_JACOOH010000001.1"/>
</dbReference>
<dbReference type="EMBL" id="JACOOH010000001">
    <property type="protein sequence ID" value="MBC5619837.1"/>
    <property type="molecule type" value="Genomic_DNA"/>
</dbReference>
<reference evidence="1 2" key="1">
    <citation type="submission" date="2020-08" db="EMBL/GenBank/DDBJ databases">
        <title>Genome public.</title>
        <authorList>
            <person name="Liu C."/>
            <person name="Sun Q."/>
        </authorList>
    </citation>
    <scope>NUCLEOTIDE SEQUENCE [LARGE SCALE GENOMIC DNA]</scope>
    <source>
        <strain evidence="1 2">NSJ-56</strain>
    </source>
</reference>
<dbReference type="Proteomes" id="UP000646484">
    <property type="component" value="Unassembled WGS sequence"/>
</dbReference>
<proteinExistence type="predicted"/>
<evidence type="ECO:0000313" key="2">
    <source>
        <dbReference type="Proteomes" id="UP000646484"/>
    </source>
</evidence>
<name>A0ABR7CW29_9BACT</name>
<comment type="caution">
    <text evidence="1">The sequence shown here is derived from an EMBL/GenBank/DDBJ whole genome shotgun (WGS) entry which is preliminary data.</text>
</comment>
<sequence>MKGCFVLILLLCVMKPVWGHSDLIMTNKYGNVEVWYQFGFNRHEERFKALIIGQLVEMLSREMDYKQPIILSFKHSYVDDIVPRYKLQCRRGSTGDTLLFNLEAKTYNATKTLQLIEYGIKNKESVFREQRDTTFETRYWGPHTETSLGRAKIDKVLNRKVSFLVNKVLANKIYRPKDDHDKISEGFMYYYQNNKYHIFYKKWDGCGRVLLELDNIYQFGQLVYPAFVLSSRCGVIFDTDSTFYVLTRDNMSKEEDARYFISKRHTVTGVKDVHEPFHLVEIGERNVIIGVRQFFKPERNLLYRAKDDYLIQNLDTFVDKFKEVDK</sequence>
<evidence type="ECO:0000313" key="1">
    <source>
        <dbReference type="EMBL" id="MBC5619837.1"/>
    </source>
</evidence>
<organism evidence="1 2">
    <name type="scientific">Butyricimonas hominis</name>
    <dbReference type="NCBI Taxonomy" id="2763032"/>
    <lineage>
        <taxon>Bacteria</taxon>
        <taxon>Pseudomonadati</taxon>
        <taxon>Bacteroidota</taxon>
        <taxon>Bacteroidia</taxon>
        <taxon>Bacteroidales</taxon>
        <taxon>Odoribacteraceae</taxon>
        <taxon>Butyricimonas</taxon>
    </lineage>
</organism>
<keyword evidence="2" id="KW-1185">Reference proteome</keyword>